<evidence type="ECO:0000259" key="3">
    <source>
        <dbReference type="Pfam" id="PF04536"/>
    </source>
</evidence>
<sequence length="279" mass="29575">MGCYRVWWRALAKYIGLVVGALWLIGGSLGYAQVPYPPKLQNWVTDPQHVLSDAELIALTQRLQKLSQTLPGAPQIVIDLPAQVADIASYANDVFHATGLGRKGDDNGVLIVLAIAQRQARIEVGYGFEGILTDLQSSDILRANRPALQAGHYATALNGIVSAVAGLLAQAPEGGPTLTADAEQKDALKGIVGVIVAVLCLVVLPYYLMRRARRQVLQKPSYNAPTTQASGPGWEFWLNFLLNILAIFLQTRGGGSGRSGGGFRSGGGDSGGGGAQDSW</sequence>
<feature type="transmembrane region" description="Helical" evidence="2">
    <location>
        <begin position="150"/>
        <end position="171"/>
    </location>
</feature>
<dbReference type="GeneID" id="76203721"/>
<dbReference type="InterPro" id="IPR007621">
    <property type="entry name" value="TPM_dom"/>
</dbReference>
<dbReference type="Pfam" id="PF04536">
    <property type="entry name" value="TPM_phosphatase"/>
    <property type="match status" value="1"/>
</dbReference>
<evidence type="ECO:0000313" key="4">
    <source>
        <dbReference type="EMBL" id="BBC79617.1"/>
    </source>
</evidence>
<dbReference type="PANTHER" id="PTHR30373">
    <property type="entry name" value="UPF0603 PROTEIN YGCG"/>
    <property type="match status" value="1"/>
</dbReference>
<dbReference type="Proteomes" id="UP000270034">
    <property type="component" value="Chromosome"/>
</dbReference>
<organism evidence="4 5">
    <name type="scientific">Acetobacter orientalis</name>
    <dbReference type="NCBI Taxonomy" id="146474"/>
    <lineage>
        <taxon>Bacteria</taxon>
        <taxon>Pseudomonadati</taxon>
        <taxon>Pseudomonadota</taxon>
        <taxon>Alphaproteobacteria</taxon>
        <taxon>Acetobacterales</taxon>
        <taxon>Acetobacteraceae</taxon>
        <taxon>Acetobacter</taxon>
    </lineage>
</organism>
<proteinExistence type="predicted"/>
<gene>
    <name evidence="4" type="ORF">AcetOrient_orf01902</name>
</gene>
<accession>A0A2Z5ZHG1</accession>
<keyword evidence="2" id="KW-1133">Transmembrane helix</keyword>
<name>A0A2Z5ZHG1_9PROT</name>
<feature type="transmembrane region" description="Helical" evidence="2">
    <location>
        <begin position="191"/>
        <end position="209"/>
    </location>
</feature>
<feature type="transmembrane region" description="Helical" evidence="2">
    <location>
        <begin position="14"/>
        <end position="32"/>
    </location>
</feature>
<dbReference type="RefSeq" id="WP_158319717.1">
    <property type="nucleotide sequence ID" value="NZ_BAMX01000010.1"/>
</dbReference>
<feature type="domain" description="TPM" evidence="3">
    <location>
        <begin position="44"/>
        <end position="165"/>
    </location>
</feature>
<evidence type="ECO:0000313" key="5">
    <source>
        <dbReference type="Proteomes" id="UP000270034"/>
    </source>
</evidence>
<keyword evidence="2" id="KW-0812">Transmembrane</keyword>
<dbReference type="PANTHER" id="PTHR30373:SF2">
    <property type="entry name" value="UPF0603 PROTEIN YGCG"/>
    <property type="match status" value="1"/>
</dbReference>
<dbReference type="KEGG" id="aot:AcetOri_orf01902"/>
<keyword evidence="2" id="KW-0472">Membrane</keyword>
<evidence type="ECO:0000256" key="2">
    <source>
        <dbReference type="SAM" id="Phobius"/>
    </source>
</evidence>
<reference evidence="4 5" key="1">
    <citation type="submission" date="2018-02" db="EMBL/GenBank/DDBJ databases">
        <title>Acetobacter orientalis genome.</title>
        <authorList>
            <person name="Nakashima N."/>
            <person name="Tamura T."/>
        </authorList>
    </citation>
    <scope>NUCLEOTIDE SEQUENCE [LARGE SCALE GENOMIC DNA]</scope>
    <source>
        <strain evidence="4 5">FAN1</strain>
    </source>
</reference>
<feature type="region of interest" description="Disordered" evidence="1">
    <location>
        <begin position="258"/>
        <end position="279"/>
    </location>
</feature>
<protein>
    <submittedName>
        <fullName evidence="4">UPF0603 protein YgcG-like</fullName>
    </submittedName>
</protein>
<dbReference type="EMBL" id="AP018515">
    <property type="protein sequence ID" value="BBC79617.1"/>
    <property type="molecule type" value="Genomic_DNA"/>
</dbReference>
<dbReference type="AlphaFoldDB" id="A0A2Z5ZHG1"/>
<dbReference type="Gene3D" id="3.10.310.50">
    <property type="match status" value="1"/>
</dbReference>
<evidence type="ECO:0000256" key="1">
    <source>
        <dbReference type="SAM" id="MobiDB-lite"/>
    </source>
</evidence>